<protein>
    <submittedName>
        <fullName evidence="2">Acyl-protein synthetase, LuxE</fullName>
    </submittedName>
</protein>
<feature type="domain" description="Acyl-protein synthetase LuxE" evidence="1">
    <location>
        <begin position="49"/>
        <end position="347"/>
    </location>
</feature>
<evidence type="ECO:0000313" key="3">
    <source>
        <dbReference type="Proteomes" id="UP000199385"/>
    </source>
</evidence>
<sequence>MTLFTLDRAAREARLLPELVELTEHHRANSPEYARLLASLGHHPGRRYERVADLPWLPVRLFKHHILKSIPDDDVFKVLTSSGTSGDVSRIYLDKDAAAVQQKMLSATLRTVIGPQRLPMLLVDTRALFKNRKSFSARGAGVLGLMNFGRDHTFVLDEDDQPDLDAVRAFLDKHGGKPFLIFGFTFMTWLYLYELARDNKLDLSNGILIHSGGWKKLEDRAVDNAEFRRRFTEDTGLTRIHNFYGMVEQIGLTFLEGPDGGGLYCPDFSDVIVRDPHTWQEVPVGTPGVVQVISTLPRSYPGHLLLTEDRGVVHGVDDGAWPGKRFSILGRLPRAEARGCSDTFAEAA</sequence>
<dbReference type="OrthoDB" id="3597198at2"/>
<dbReference type="Pfam" id="PF04443">
    <property type="entry name" value="LuxE"/>
    <property type="match status" value="1"/>
</dbReference>
<reference evidence="3" key="1">
    <citation type="submission" date="2016-06" db="EMBL/GenBank/DDBJ databases">
        <authorList>
            <person name="Varghese N."/>
            <person name="Submissions Spin"/>
        </authorList>
    </citation>
    <scope>NUCLEOTIDE SEQUENCE [LARGE SCALE GENOMIC DNA]</scope>
    <source>
        <strain evidence="3">DSM 44815</strain>
    </source>
</reference>
<accession>A0A1A8Z1K2</accession>
<dbReference type="InterPro" id="IPR007534">
    <property type="entry name" value="LuxE"/>
</dbReference>
<dbReference type="STRING" id="261654.GA0070611_0272"/>
<dbReference type="Proteomes" id="UP000199385">
    <property type="component" value="Chromosome I"/>
</dbReference>
<dbReference type="PATRIC" id="fig|261654.4.peg.274"/>
<name>A0A1A8Z1K2_9ACTN</name>
<dbReference type="InterPro" id="IPR042099">
    <property type="entry name" value="ANL_N_sf"/>
</dbReference>
<gene>
    <name evidence="2" type="ORF">GA0070611_0272</name>
</gene>
<dbReference type="EMBL" id="LT594323">
    <property type="protein sequence ID" value="SBT37641.1"/>
    <property type="molecule type" value="Genomic_DNA"/>
</dbReference>
<dbReference type="RefSeq" id="WP_091655999.1">
    <property type="nucleotide sequence ID" value="NZ_LT594323.1"/>
</dbReference>
<evidence type="ECO:0000313" key="2">
    <source>
        <dbReference type="EMBL" id="SBT37641.1"/>
    </source>
</evidence>
<dbReference type="GO" id="GO:0008218">
    <property type="term" value="P:bioluminescence"/>
    <property type="evidence" value="ECO:0007669"/>
    <property type="project" value="InterPro"/>
</dbReference>
<evidence type="ECO:0000259" key="1">
    <source>
        <dbReference type="Pfam" id="PF04443"/>
    </source>
</evidence>
<dbReference type="AlphaFoldDB" id="A0A1A8Z1K2"/>
<dbReference type="Gene3D" id="3.40.50.12780">
    <property type="entry name" value="N-terminal domain of ligase-like"/>
    <property type="match status" value="1"/>
</dbReference>
<proteinExistence type="predicted"/>
<dbReference type="SUPFAM" id="SSF56801">
    <property type="entry name" value="Acetyl-CoA synthetase-like"/>
    <property type="match status" value="1"/>
</dbReference>
<keyword evidence="3" id="KW-1185">Reference proteome</keyword>
<organism evidence="2 3">
    <name type="scientific">Micromonospora auratinigra</name>
    <dbReference type="NCBI Taxonomy" id="261654"/>
    <lineage>
        <taxon>Bacteria</taxon>
        <taxon>Bacillati</taxon>
        <taxon>Actinomycetota</taxon>
        <taxon>Actinomycetes</taxon>
        <taxon>Micromonosporales</taxon>
        <taxon>Micromonosporaceae</taxon>
        <taxon>Micromonospora</taxon>
    </lineage>
</organism>
<dbReference type="GO" id="GO:0047474">
    <property type="term" value="F:long-chain fatty acid--protein ligase activity"/>
    <property type="evidence" value="ECO:0007669"/>
    <property type="project" value="InterPro"/>
</dbReference>